<sequence>MNSVLRTHSYKGLIYSRLPAGHEYVWQIQNYLKIDENSWLFNNPWFISSIVNMESLPMSVNTFDDWTNIGISSFTSFLGIVALKLLGYDVKDLLYLYKELLWNGEYFDNWYDPVSGFRDKASNASQLLGEFYLTLLNDNLLDKETVKKVLNSIIRYNLKEGEGTINGAYPDNYRPFGREYENPLKIKASIQQDTPWSGVEFYLASHLIYEKMIDEAKKVLKEVYDRYALAGNFWNHWEWGAHYSRPLSSLLIIPAYFGIRFDGKKLSFDPVNEIEWIILLPDFWGKAIFTGKELRIQLIEGKIEVEEIEVNGKKVKEIVCDGKKVEGKIVAEKELVVTLE</sequence>
<dbReference type="InterPro" id="IPR008928">
    <property type="entry name" value="6-hairpin_glycosidase_sf"/>
</dbReference>
<dbReference type="PANTHER" id="PTHR12654:SF0">
    <property type="entry name" value="NON-LYSOSOMAL GLUCOSYLCERAMIDASE"/>
    <property type="match status" value="1"/>
</dbReference>
<dbReference type="InterPro" id="IPR052566">
    <property type="entry name" value="Non-lysos_glucosylceramidase"/>
</dbReference>
<dbReference type="Pfam" id="PF04685">
    <property type="entry name" value="DUF608"/>
    <property type="match status" value="1"/>
</dbReference>
<proteinExistence type="predicted"/>
<feature type="domain" description="Glycosyl-hydrolase family 116 catalytic region" evidence="1">
    <location>
        <begin position="61"/>
        <end position="227"/>
    </location>
</feature>
<reference evidence="2" key="1">
    <citation type="submission" date="2024-03" db="EMBL/GenBank/DDBJ databases">
        <title>Complete genome sequence of Sulfurisphaera javensis strain KD-1.</title>
        <authorList>
            <person name="Sakai H."/>
            <person name="Nur N."/>
            <person name="Suwanto A."/>
            <person name="Kurosawa N."/>
        </authorList>
    </citation>
    <scope>NUCLEOTIDE SEQUENCE</scope>
    <source>
        <strain evidence="2">KD-1</strain>
    </source>
</reference>
<dbReference type="PANTHER" id="PTHR12654">
    <property type="entry name" value="BILE ACID BETA-GLUCOSIDASE-RELATED"/>
    <property type="match status" value="1"/>
</dbReference>
<accession>A0AAT9GMD1</accession>
<gene>
    <name evidence="2" type="ORF">SJAV_00080</name>
</gene>
<dbReference type="SUPFAM" id="SSF48208">
    <property type="entry name" value="Six-hairpin glycosidases"/>
    <property type="match status" value="1"/>
</dbReference>
<dbReference type="InterPro" id="IPR006775">
    <property type="entry name" value="GH116_catalytic"/>
</dbReference>
<dbReference type="GO" id="GO:0005975">
    <property type="term" value="P:carbohydrate metabolic process"/>
    <property type="evidence" value="ECO:0007669"/>
    <property type="project" value="InterPro"/>
</dbReference>
<dbReference type="EMBL" id="AP031322">
    <property type="protein sequence ID" value="BFH72064.1"/>
    <property type="molecule type" value="Genomic_DNA"/>
</dbReference>
<evidence type="ECO:0000259" key="1">
    <source>
        <dbReference type="Pfam" id="PF04685"/>
    </source>
</evidence>
<dbReference type="AlphaFoldDB" id="A0AAT9GMD1"/>
<dbReference type="KEGG" id="sjv:SJAV_00080"/>
<dbReference type="GeneID" id="92352941"/>
<evidence type="ECO:0000313" key="2">
    <source>
        <dbReference type="EMBL" id="BFH72064.1"/>
    </source>
</evidence>
<protein>
    <recommendedName>
        <fullName evidence="1">Glycosyl-hydrolase family 116 catalytic region domain-containing protein</fullName>
    </recommendedName>
</protein>
<name>A0AAT9GMD1_9CREN</name>
<organism evidence="2">
    <name type="scientific">Sulfurisphaera javensis</name>
    <dbReference type="NCBI Taxonomy" id="2049879"/>
    <lineage>
        <taxon>Archaea</taxon>
        <taxon>Thermoproteota</taxon>
        <taxon>Thermoprotei</taxon>
        <taxon>Sulfolobales</taxon>
        <taxon>Sulfolobaceae</taxon>
        <taxon>Sulfurisphaera</taxon>
    </lineage>
</organism>
<dbReference type="RefSeq" id="WP_369610316.1">
    <property type="nucleotide sequence ID" value="NZ_AP031322.1"/>
</dbReference>
<dbReference type="GO" id="GO:0008422">
    <property type="term" value="F:beta-glucosidase activity"/>
    <property type="evidence" value="ECO:0007669"/>
    <property type="project" value="TreeGrafter"/>
</dbReference>